<protein>
    <submittedName>
        <fullName evidence="1">Uncharacterized protein</fullName>
    </submittedName>
</protein>
<organism evidence="1 2">
    <name type="scientific">Nitratidesulfovibrio liaohensis</name>
    <dbReference type="NCBI Taxonomy" id="2604158"/>
    <lineage>
        <taxon>Bacteria</taxon>
        <taxon>Pseudomonadati</taxon>
        <taxon>Thermodesulfobacteriota</taxon>
        <taxon>Desulfovibrionia</taxon>
        <taxon>Desulfovibrionales</taxon>
        <taxon>Desulfovibrionaceae</taxon>
        <taxon>Nitratidesulfovibrio</taxon>
    </lineage>
</organism>
<dbReference type="RefSeq" id="WP_309542954.1">
    <property type="nucleotide sequence ID" value="NZ_CP133659.1"/>
</dbReference>
<evidence type="ECO:0000313" key="1">
    <source>
        <dbReference type="EMBL" id="WMW67129.1"/>
    </source>
</evidence>
<dbReference type="Proteomes" id="UP001180616">
    <property type="component" value="Chromosome"/>
</dbReference>
<proteinExistence type="predicted"/>
<reference evidence="1" key="1">
    <citation type="submission" date="2023-09" db="EMBL/GenBank/DDBJ databases">
        <authorList>
            <consortium name="CW5 consortium"/>
            <person name="Lu C.-W."/>
        </authorList>
    </citation>
    <scope>NUCLEOTIDE SEQUENCE</scope>
    <source>
        <strain evidence="1">KPS</strain>
    </source>
</reference>
<name>A0ABY9R6R9_9BACT</name>
<gene>
    <name evidence="1" type="ORF">KPS_001785</name>
</gene>
<accession>A0ABY9R6R9</accession>
<sequence length="124" mass="13294">MIRMMPPDGFWHKTAADPTNVEAGDHTQSAVHITLSATFGDYQDGSEQHYLIIEAKEGWTYETVNIGGVELALSEFLTLGSAIPASGTQGSGVIDPNGHYYVIPVGDESIISTSNTVDGQWPDP</sequence>
<evidence type="ECO:0000313" key="2">
    <source>
        <dbReference type="Proteomes" id="UP001180616"/>
    </source>
</evidence>
<dbReference type="EMBL" id="CP133659">
    <property type="protein sequence ID" value="WMW67129.1"/>
    <property type="molecule type" value="Genomic_DNA"/>
</dbReference>
<keyword evidence="2" id="KW-1185">Reference proteome</keyword>